<proteinExistence type="inferred from homology"/>
<protein>
    <submittedName>
        <fullName evidence="12">Energy transducer TonB</fullName>
    </submittedName>
</protein>
<keyword evidence="7" id="KW-0653">Protein transport</keyword>
<evidence type="ECO:0000313" key="12">
    <source>
        <dbReference type="EMBL" id="MFD0764986.1"/>
    </source>
</evidence>
<keyword evidence="3" id="KW-0813">Transport</keyword>
<dbReference type="EMBL" id="JBHTIA010000003">
    <property type="protein sequence ID" value="MFD0764986.1"/>
    <property type="molecule type" value="Genomic_DNA"/>
</dbReference>
<organism evidence="12 13">
    <name type="scientific">Mucilaginibacter lutimaris</name>
    <dbReference type="NCBI Taxonomy" id="931629"/>
    <lineage>
        <taxon>Bacteria</taxon>
        <taxon>Pseudomonadati</taxon>
        <taxon>Bacteroidota</taxon>
        <taxon>Sphingobacteriia</taxon>
        <taxon>Sphingobacteriales</taxon>
        <taxon>Sphingobacteriaceae</taxon>
        <taxon>Mucilaginibacter</taxon>
    </lineage>
</organism>
<keyword evidence="9" id="KW-0472">Membrane</keyword>
<feature type="signal peptide" evidence="10">
    <location>
        <begin position="1"/>
        <end position="21"/>
    </location>
</feature>
<evidence type="ECO:0000256" key="5">
    <source>
        <dbReference type="ARBA" id="ARBA00022519"/>
    </source>
</evidence>
<keyword evidence="5" id="KW-0997">Cell inner membrane</keyword>
<dbReference type="SUPFAM" id="SSF74653">
    <property type="entry name" value="TolA/TonB C-terminal domain"/>
    <property type="match status" value="1"/>
</dbReference>
<comment type="caution">
    <text evidence="12">The sequence shown here is derived from an EMBL/GenBank/DDBJ whole genome shotgun (WGS) entry which is preliminary data.</text>
</comment>
<evidence type="ECO:0000256" key="7">
    <source>
        <dbReference type="ARBA" id="ARBA00022927"/>
    </source>
</evidence>
<feature type="chain" id="PRO_5047226396" evidence="10">
    <location>
        <begin position="22"/>
        <end position="131"/>
    </location>
</feature>
<keyword evidence="6" id="KW-0812">Transmembrane</keyword>
<keyword evidence="8" id="KW-1133">Transmembrane helix</keyword>
<evidence type="ECO:0000256" key="4">
    <source>
        <dbReference type="ARBA" id="ARBA00022475"/>
    </source>
</evidence>
<dbReference type="PROSITE" id="PS52015">
    <property type="entry name" value="TONB_CTD"/>
    <property type="match status" value="1"/>
</dbReference>
<evidence type="ECO:0000256" key="3">
    <source>
        <dbReference type="ARBA" id="ARBA00022448"/>
    </source>
</evidence>
<dbReference type="PANTHER" id="PTHR33446:SF2">
    <property type="entry name" value="PROTEIN TONB"/>
    <property type="match status" value="1"/>
</dbReference>
<keyword evidence="4" id="KW-1003">Cell membrane</keyword>
<dbReference type="PANTHER" id="PTHR33446">
    <property type="entry name" value="PROTEIN TONB-RELATED"/>
    <property type="match status" value="1"/>
</dbReference>
<reference evidence="13" key="1">
    <citation type="journal article" date="2019" name="Int. J. Syst. Evol. Microbiol.">
        <title>The Global Catalogue of Microorganisms (GCM) 10K type strain sequencing project: providing services to taxonomists for standard genome sequencing and annotation.</title>
        <authorList>
            <consortium name="The Broad Institute Genomics Platform"/>
            <consortium name="The Broad Institute Genome Sequencing Center for Infectious Disease"/>
            <person name="Wu L."/>
            <person name="Ma J."/>
        </authorList>
    </citation>
    <scope>NUCLEOTIDE SEQUENCE [LARGE SCALE GENOMIC DNA]</scope>
    <source>
        <strain evidence="13">CCUG 60742</strain>
    </source>
</reference>
<feature type="domain" description="TonB C-terminal" evidence="11">
    <location>
        <begin position="39"/>
        <end position="131"/>
    </location>
</feature>
<keyword evidence="10" id="KW-0732">Signal</keyword>
<dbReference type="InterPro" id="IPR037682">
    <property type="entry name" value="TonB_C"/>
</dbReference>
<evidence type="ECO:0000256" key="6">
    <source>
        <dbReference type="ARBA" id="ARBA00022692"/>
    </source>
</evidence>
<evidence type="ECO:0000256" key="8">
    <source>
        <dbReference type="ARBA" id="ARBA00022989"/>
    </source>
</evidence>
<evidence type="ECO:0000259" key="11">
    <source>
        <dbReference type="PROSITE" id="PS52015"/>
    </source>
</evidence>
<dbReference type="NCBIfam" id="TIGR01352">
    <property type="entry name" value="tonB_Cterm"/>
    <property type="match status" value="1"/>
</dbReference>
<dbReference type="Pfam" id="PF03544">
    <property type="entry name" value="TonB_C"/>
    <property type="match status" value="1"/>
</dbReference>
<accession>A0ABW2ZFL1</accession>
<evidence type="ECO:0000256" key="9">
    <source>
        <dbReference type="ARBA" id="ARBA00023136"/>
    </source>
</evidence>
<comment type="similarity">
    <text evidence="2">Belongs to the TonB family.</text>
</comment>
<gene>
    <name evidence="12" type="ORF">ACFQZI_08970</name>
</gene>
<name>A0ABW2ZFL1_9SPHI</name>
<dbReference type="InterPro" id="IPR006260">
    <property type="entry name" value="TonB/TolA_C"/>
</dbReference>
<dbReference type="Proteomes" id="UP001597073">
    <property type="component" value="Unassembled WGS sequence"/>
</dbReference>
<evidence type="ECO:0000256" key="2">
    <source>
        <dbReference type="ARBA" id="ARBA00006555"/>
    </source>
</evidence>
<comment type="subcellular location">
    <subcellularLocation>
        <location evidence="1">Cell inner membrane</location>
        <topology evidence="1">Single-pass membrane protein</topology>
        <orientation evidence="1">Periplasmic side</orientation>
    </subcellularLocation>
</comment>
<dbReference type="RefSeq" id="WP_377141365.1">
    <property type="nucleotide sequence ID" value="NZ_JBHTIA010000003.1"/>
</dbReference>
<evidence type="ECO:0000256" key="10">
    <source>
        <dbReference type="SAM" id="SignalP"/>
    </source>
</evidence>
<dbReference type="InterPro" id="IPR051045">
    <property type="entry name" value="TonB-dependent_transducer"/>
</dbReference>
<evidence type="ECO:0000313" key="13">
    <source>
        <dbReference type="Proteomes" id="UP001597073"/>
    </source>
</evidence>
<dbReference type="Gene3D" id="3.30.1150.10">
    <property type="match status" value="1"/>
</dbReference>
<keyword evidence="13" id="KW-1185">Reference proteome</keyword>
<evidence type="ECO:0000256" key="1">
    <source>
        <dbReference type="ARBA" id="ARBA00004383"/>
    </source>
</evidence>
<sequence length="131" mass="14733">MKTKILLFLLIFVASSSKLKAQTTTADTTVYTEVDKEPRLAGGMLKLIGKKIKYHKNAYENKITGRVELSFVVEKDGTLTNFKVTKSADPELDAEFLRAMKKSPKWIPGEKDGKIVRTLHHESMNFTISGE</sequence>